<dbReference type="Pfam" id="PF08818">
    <property type="entry name" value="DUF1801"/>
    <property type="match status" value="1"/>
</dbReference>
<dbReference type="AlphaFoldDB" id="A0A1G9DJQ7"/>
<organism evidence="2 3">
    <name type="scientific">Lacicoccus qingdaonensis</name>
    <dbReference type="NCBI Taxonomy" id="576118"/>
    <lineage>
        <taxon>Bacteria</taxon>
        <taxon>Bacillati</taxon>
        <taxon>Bacillota</taxon>
        <taxon>Bacilli</taxon>
        <taxon>Bacillales</taxon>
        <taxon>Salinicoccaceae</taxon>
        <taxon>Lacicoccus</taxon>
    </lineage>
</organism>
<accession>A0A1G9DJQ7</accession>
<dbReference type="RefSeq" id="WP_176754064.1">
    <property type="nucleotide sequence ID" value="NZ_FNFY01000006.1"/>
</dbReference>
<protein>
    <recommendedName>
        <fullName evidence="1">YdhG-like domain-containing protein</fullName>
    </recommendedName>
</protein>
<sequence length="122" mass="13976">MSGNMTSEKVDVYIEDLSGEIKEITKQLRGLVLETSDELNEELKWGMPNYSYKGLAVYLQAAKHHVNFGIHKGGKIADKDTKGLFEGSGENMKHIKVRTVHEIDHEYFQMLVKEIMEYNEKA</sequence>
<dbReference type="SUPFAM" id="SSF159888">
    <property type="entry name" value="YdhG-like"/>
    <property type="match status" value="1"/>
</dbReference>
<dbReference type="InterPro" id="IPR014922">
    <property type="entry name" value="YdhG-like"/>
</dbReference>
<evidence type="ECO:0000313" key="3">
    <source>
        <dbReference type="Proteomes" id="UP000199008"/>
    </source>
</evidence>
<gene>
    <name evidence="2" type="ORF">SAMN05216216_10630</name>
</gene>
<name>A0A1G9DJQ7_9BACL</name>
<reference evidence="3" key="1">
    <citation type="submission" date="2016-10" db="EMBL/GenBank/DDBJ databases">
        <authorList>
            <person name="Varghese N."/>
            <person name="Submissions S."/>
        </authorList>
    </citation>
    <scope>NUCLEOTIDE SEQUENCE [LARGE SCALE GENOMIC DNA]</scope>
    <source>
        <strain evidence="3">CGMCC 1.8895</strain>
    </source>
</reference>
<feature type="domain" description="YdhG-like" evidence="1">
    <location>
        <begin position="22"/>
        <end position="115"/>
    </location>
</feature>
<evidence type="ECO:0000313" key="2">
    <source>
        <dbReference type="EMBL" id="SDK64066.1"/>
    </source>
</evidence>
<keyword evidence="3" id="KW-1185">Reference proteome</keyword>
<dbReference type="Gene3D" id="3.90.1150.200">
    <property type="match status" value="1"/>
</dbReference>
<dbReference type="Proteomes" id="UP000199008">
    <property type="component" value="Unassembled WGS sequence"/>
</dbReference>
<proteinExistence type="predicted"/>
<evidence type="ECO:0000259" key="1">
    <source>
        <dbReference type="Pfam" id="PF08818"/>
    </source>
</evidence>
<dbReference type="STRING" id="576118.SAMN05216216_10630"/>
<dbReference type="EMBL" id="FNFY01000006">
    <property type="protein sequence ID" value="SDK64066.1"/>
    <property type="molecule type" value="Genomic_DNA"/>
</dbReference>